<gene>
    <name evidence="1" type="ORF">EVAR_40145_1</name>
</gene>
<protein>
    <submittedName>
        <fullName evidence="1">Uncharacterized protein</fullName>
    </submittedName>
</protein>
<evidence type="ECO:0000313" key="1">
    <source>
        <dbReference type="EMBL" id="GBP74315.1"/>
    </source>
</evidence>
<comment type="caution">
    <text evidence="1">The sequence shown here is derived from an EMBL/GenBank/DDBJ whole genome shotgun (WGS) entry which is preliminary data.</text>
</comment>
<organism evidence="1 2">
    <name type="scientific">Eumeta variegata</name>
    <name type="common">Bagworm moth</name>
    <name type="synonym">Eumeta japonica</name>
    <dbReference type="NCBI Taxonomy" id="151549"/>
    <lineage>
        <taxon>Eukaryota</taxon>
        <taxon>Metazoa</taxon>
        <taxon>Ecdysozoa</taxon>
        <taxon>Arthropoda</taxon>
        <taxon>Hexapoda</taxon>
        <taxon>Insecta</taxon>
        <taxon>Pterygota</taxon>
        <taxon>Neoptera</taxon>
        <taxon>Endopterygota</taxon>
        <taxon>Lepidoptera</taxon>
        <taxon>Glossata</taxon>
        <taxon>Ditrysia</taxon>
        <taxon>Tineoidea</taxon>
        <taxon>Psychidae</taxon>
        <taxon>Oiketicinae</taxon>
        <taxon>Eumeta</taxon>
    </lineage>
</organism>
<keyword evidence="2" id="KW-1185">Reference proteome</keyword>
<dbReference type="EMBL" id="BGZK01001203">
    <property type="protein sequence ID" value="GBP74315.1"/>
    <property type="molecule type" value="Genomic_DNA"/>
</dbReference>
<reference evidence="1 2" key="1">
    <citation type="journal article" date="2019" name="Commun. Biol.">
        <title>The bagworm genome reveals a unique fibroin gene that provides high tensile strength.</title>
        <authorList>
            <person name="Kono N."/>
            <person name="Nakamura H."/>
            <person name="Ohtoshi R."/>
            <person name="Tomita M."/>
            <person name="Numata K."/>
            <person name="Arakawa K."/>
        </authorList>
    </citation>
    <scope>NUCLEOTIDE SEQUENCE [LARGE SCALE GENOMIC DNA]</scope>
</reference>
<sequence length="138" mass="15877">MKPLRLHSYITINTQALVCYLRRQTSTLYHLTRRVTMSMVYANKGNINVDSRKRAKNDRVGNKMLTRLKKLTYSHKNVSPFDHPLWRCSQDSFPIAPITTAPSPYHKVRPTSTVILDVHRTSQFVGRVSIAPEQESVP</sequence>
<dbReference type="AlphaFoldDB" id="A0A4C1YIZ9"/>
<dbReference type="Proteomes" id="UP000299102">
    <property type="component" value="Unassembled WGS sequence"/>
</dbReference>
<evidence type="ECO:0000313" key="2">
    <source>
        <dbReference type="Proteomes" id="UP000299102"/>
    </source>
</evidence>
<accession>A0A4C1YIZ9</accession>
<name>A0A4C1YIZ9_EUMVA</name>
<proteinExistence type="predicted"/>